<keyword evidence="8" id="KW-1185">Reference proteome</keyword>
<dbReference type="EMBL" id="JACIEF010000003">
    <property type="protein sequence ID" value="MBB4109079.1"/>
    <property type="molecule type" value="Genomic_DNA"/>
</dbReference>
<evidence type="ECO:0000259" key="4">
    <source>
        <dbReference type="PROSITE" id="PS51118"/>
    </source>
</evidence>
<dbReference type="InterPro" id="IPR002577">
    <property type="entry name" value="HTH_HxlR"/>
</dbReference>
<reference evidence="6 7" key="3">
    <citation type="submission" date="2020-08" db="EMBL/GenBank/DDBJ databases">
        <title>Genomic Encyclopedia of Type Strains, Phase IV (KMG-IV): sequencing the most valuable type-strain genomes for metagenomic binning, comparative biology and taxonomic classification.</title>
        <authorList>
            <person name="Goeker M."/>
        </authorList>
    </citation>
    <scope>NUCLEOTIDE SEQUENCE [LARGE SCALE GENOMIC DNA]</scope>
    <source>
        <strain evidence="6 7">DSM 100774</strain>
    </source>
</reference>
<dbReference type="InterPro" id="IPR036388">
    <property type="entry name" value="WH-like_DNA-bd_sf"/>
</dbReference>
<dbReference type="Pfam" id="PF01638">
    <property type="entry name" value="HxlR"/>
    <property type="match status" value="1"/>
</dbReference>
<dbReference type="SUPFAM" id="SSF46785">
    <property type="entry name" value="Winged helix' DNA-binding domain"/>
    <property type="match status" value="1"/>
</dbReference>
<dbReference type="Gene3D" id="1.10.10.10">
    <property type="entry name" value="Winged helix-like DNA-binding domain superfamily/Winged helix DNA-binding domain"/>
    <property type="match status" value="1"/>
</dbReference>
<evidence type="ECO:0000256" key="2">
    <source>
        <dbReference type="ARBA" id="ARBA00023125"/>
    </source>
</evidence>
<keyword evidence="2 6" id="KW-0238">DNA-binding</keyword>
<dbReference type="PANTHER" id="PTHR33204">
    <property type="entry name" value="TRANSCRIPTIONAL REGULATOR, MARR FAMILY"/>
    <property type="match status" value="1"/>
</dbReference>
<evidence type="ECO:0000256" key="1">
    <source>
        <dbReference type="ARBA" id="ARBA00023015"/>
    </source>
</evidence>
<evidence type="ECO:0000313" key="8">
    <source>
        <dbReference type="Proteomes" id="UP000642938"/>
    </source>
</evidence>
<dbReference type="InterPro" id="IPR036390">
    <property type="entry name" value="WH_DNA-bd_sf"/>
</dbReference>
<keyword evidence="1" id="KW-0805">Transcription regulation</keyword>
<name>A0A7W6KC88_9SPHI</name>
<evidence type="ECO:0000313" key="7">
    <source>
        <dbReference type="Proteomes" id="UP000532273"/>
    </source>
</evidence>
<reference evidence="5" key="4">
    <citation type="submission" date="2024-05" db="EMBL/GenBank/DDBJ databases">
        <authorList>
            <person name="Sun Q."/>
            <person name="Zhou Y."/>
        </authorList>
    </citation>
    <scope>NUCLEOTIDE SEQUENCE</scope>
    <source>
        <strain evidence="5">CGMCC 1.15287</strain>
    </source>
</reference>
<dbReference type="RefSeq" id="WP_183765862.1">
    <property type="nucleotide sequence ID" value="NZ_BMHZ01000003.1"/>
</dbReference>
<dbReference type="EMBL" id="BMHZ01000003">
    <property type="protein sequence ID" value="GGH10144.1"/>
    <property type="molecule type" value="Genomic_DNA"/>
</dbReference>
<reference evidence="5" key="1">
    <citation type="journal article" date="2014" name="Int. J. Syst. Evol. Microbiol.">
        <title>Complete genome of a new Firmicutes species belonging to the dominant human colonic microbiota ('Ruminococcus bicirculans') reveals two chromosomes and a selective capacity to utilize plant glucans.</title>
        <authorList>
            <consortium name="NISC Comparative Sequencing Program"/>
            <person name="Wegmann U."/>
            <person name="Louis P."/>
            <person name="Goesmann A."/>
            <person name="Henrissat B."/>
            <person name="Duncan S.H."/>
            <person name="Flint H.J."/>
        </authorList>
    </citation>
    <scope>NUCLEOTIDE SEQUENCE</scope>
    <source>
        <strain evidence="5">CGMCC 1.15287</strain>
    </source>
</reference>
<dbReference type="GO" id="GO:0003677">
    <property type="term" value="F:DNA binding"/>
    <property type="evidence" value="ECO:0007669"/>
    <property type="project" value="UniProtKB-KW"/>
</dbReference>
<sequence length="120" mass="14222">MEMKCEKIYSDTEMRLLQDALYVLNGKWKLYIVRAMAEGNNRFSDLKNTLKSITPRMLSKELKELEVNHIITKVVHEEEYPSWTEYRFTDYSKALAPMMDDLINWAASHRQELFAGRQNT</sequence>
<proteinExistence type="predicted"/>
<keyword evidence="3" id="KW-0804">Transcription</keyword>
<reference evidence="8" key="2">
    <citation type="journal article" date="2019" name="Int. J. Syst. Evol. Microbiol.">
        <title>The Global Catalogue of Microorganisms (GCM) 10K type strain sequencing project: providing services to taxonomists for standard genome sequencing and annotation.</title>
        <authorList>
            <consortium name="The Broad Institute Genomics Platform"/>
            <consortium name="The Broad Institute Genome Sequencing Center for Infectious Disease"/>
            <person name="Wu L."/>
            <person name="Ma J."/>
        </authorList>
    </citation>
    <scope>NUCLEOTIDE SEQUENCE [LARGE SCALE GENOMIC DNA]</scope>
    <source>
        <strain evidence="8">CGMCC 1.15287</strain>
    </source>
</reference>
<protein>
    <submittedName>
        <fullName evidence="5 6">Transcriptional regulator</fullName>
    </submittedName>
</protein>
<comment type="caution">
    <text evidence="6">The sequence shown here is derived from an EMBL/GenBank/DDBJ whole genome shotgun (WGS) entry which is preliminary data.</text>
</comment>
<evidence type="ECO:0000256" key="3">
    <source>
        <dbReference type="ARBA" id="ARBA00023163"/>
    </source>
</evidence>
<dbReference type="Proteomes" id="UP000642938">
    <property type="component" value="Unassembled WGS sequence"/>
</dbReference>
<dbReference type="AlphaFoldDB" id="A0A7W6KC88"/>
<dbReference type="Proteomes" id="UP000532273">
    <property type="component" value="Unassembled WGS sequence"/>
</dbReference>
<evidence type="ECO:0000313" key="6">
    <source>
        <dbReference type="EMBL" id="MBB4109079.1"/>
    </source>
</evidence>
<organism evidence="6 7">
    <name type="scientific">Pedobacter zeae</name>
    <dbReference type="NCBI Taxonomy" id="1737356"/>
    <lineage>
        <taxon>Bacteria</taxon>
        <taxon>Pseudomonadati</taxon>
        <taxon>Bacteroidota</taxon>
        <taxon>Sphingobacteriia</taxon>
        <taxon>Sphingobacteriales</taxon>
        <taxon>Sphingobacteriaceae</taxon>
        <taxon>Pedobacter</taxon>
    </lineage>
</organism>
<feature type="domain" description="HTH hxlR-type" evidence="4">
    <location>
        <begin position="5"/>
        <end position="114"/>
    </location>
</feature>
<accession>A0A7W6KC88</accession>
<dbReference type="PROSITE" id="PS51118">
    <property type="entry name" value="HTH_HXLR"/>
    <property type="match status" value="1"/>
</dbReference>
<evidence type="ECO:0000313" key="5">
    <source>
        <dbReference type="EMBL" id="GGH10144.1"/>
    </source>
</evidence>
<gene>
    <name evidence="5" type="ORF">GCM10007422_28630</name>
    <name evidence="6" type="ORF">GGQ60_003088</name>
</gene>